<comment type="caution">
    <text evidence="1">The sequence shown here is derived from an EMBL/GenBank/DDBJ whole genome shotgun (WGS) entry which is preliminary data.</text>
</comment>
<dbReference type="Proteomes" id="UP000266643">
    <property type="component" value="Unassembled WGS sequence"/>
</dbReference>
<organism evidence="1 2">
    <name type="scientific">Aphanomyces astaci</name>
    <name type="common">Crayfish plague agent</name>
    <dbReference type="NCBI Taxonomy" id="112090"/>
    <lineage>
        <taxon>Eukaryota</taxon>
        <taxon>Sar</taxon>
        <taxon>Stramenopiles</taxon>
        <taxon>Oomycota</taxon>
        <taxon>Saprolegniomycetes</taxon>
        <taxon>Saprolegniales</taxon>
        <taxon>Verrucalvaceae</taxon>
        <taxon>Aphanomyces</taxon>
    </lineage>
</organism>
<dbReference type="EMBL" id="QUTD01006200">
    <property type="protein sequence ID" value="RHY56859.1"/>
    <property type="molecule type" value="Genomic_DNA"/>
</dbReference>
<evidence type="ECO:0000313" key="2">
    <source>
        <dbReference type="Proteomes" id="UP000266643"/>
    </source>
</evidence>
<evidence type="ECO:0000313" key="1">
    <source>
        <dbReference type="EMBL" id="RHY56859.1"/>
    </source>
</evidence>
<name>A0A397D692_APHAT</name>
<gene>
    <name evidence="1" type="ORF">DYB30_013675</name>
</gene>
<accession>A0A397D692</accession>
<feature type="non-terminal residue" evidence="1">
    <location>
        <position position="85"/>
    </location>
</feature>
<reference evidence="1 2" key="1">
    <citation type="submission" date="2018-08" db="EMBL/GenBank/DDBJ databases">
        <title>Aphanomyces genome sequencing and annotation.</title>
        <authorList>
            <person name="Minardi D."/>
            <person name="Oidtmann B."/>
            <person name="Van Der Giezen M."/>
            <person name="Studholme D.J."/>
        </authorList>
    </citation>
    <scope>NUCLEOTIDE SEQUENCE [LARGE SCALE GENOMIC DNA]</scope>
    <source>
        <strain evidence="1 2">D2</strain>
    </source>
</reference>
<sequence length="85" mass="9768">MQIRNVQVDEDKDILQKKDKASKAKQINWGKHCETGVKALHESLCDETLALWNMNTPEEVWSVMEGVSHCPGLLKSKLLKFLIYK</sequence>
<dbReference type="AlphaFoldDB" id="A0A397D692"/>
<proteinExistence type="predicted"/>
<protein>
    <submittedName>
        <fullName evidence="1">Uncharacterized protein</fullName>
    </submittedName>
</protein>